<gene>
    <name evidence="5" type="ORF">F2Q69_00002592</name>
</gene>
<feature type="domain" description="Inositol polyphosphate-related phosphatase" evidence="4">
    <location>
        <begin position="400"/>
        <end position="672"/>
    </location>
</feature>
<dbReference type="InterPro" id="IPR045849">
    <property type="entry name" value="IP5P_plant"/>
</dbReference>
<evidence type="ECO:0000256" key="1">
    <source>
        <dbReference type="ARBA" id="ARBA00010768"/>
    </source>
</evidence>
<dbReference type="PANTHER" id="PTHR45666:SF30">
    <property type="entry name" value="TYPE I INOSITOL POLYPHOSPHATE 5-PHOSPHATASE 1"/>
    <property type="match status" value="1"/>
</dbReference>
<dbReference type="Pfam" id="PF22669">
    <property type="entry name" value="Exo_endo_phos2"/>
    <property type="match status" value="2"/>
</dbReference>
<protein>
    <recommendedName>
        <fullName evidence="4">Inositol polyphosphate-related phosphatase domain-containing protein</fullName>
    </recommendedName>
</protein>
<dbReference type="InterPro" id="IPR036691">
    <property type="entry name" value="Endo/exonu/phosph_ase_sf"/>
</dbReference>
<proteinExistence type="inferred from homology"/>
<name>A0A8S9PDB9_BRACR</name>
<dbReference type="Proteomes" id="UP000712600">
    <property type="component" value="Unassembled WGS sequence"/>
</dbReference>
<evidence type="ECO:0000259" key="4">
    <source>
        <dbReference type="SMART" id="SM00128"/>
    </source>
</evidence>
<evidence type="ECO:0000313" key="6">
    <source>
        <dbReference type="Proteomes" id="UP000712600"/>
    </source>
</evidence>
<feature type="region of interest" description="Disordered" evidence="3">
    <location>
        <begin position="1"/>
        <end position="20"/>
    </location>
</feature>
<sequence length="696" mass="80077">MADEGHGKTRRRRDGGSKARQVWRLEEEDDSFRFRKRKLTASWSWKNTKTKVVVRPVDEEDNEVVITVPANRGTSITVSSFSIFSPLFPFLGINALSLILAKLCSSPVSSSCLQLYPARLLLRKWFNIPNTESDLAPESDDEDQEDNDCAEDSESEGIEEGLLDSDDAQPELRRRNSETFRNQYMDTKSVRICVGTWNVGGRVPQKDLDIDGWVDTIEPADIYVLGLQEIVPLNAGNIFGVEDDKPVSKWEDTIRDALNRIRPSRLKIISYSDPPSPSKFKQFEEEVSDVVEDMFTCNVIHPVDEDFEIEDGFVNTNYDKRSCLPRQEYLQRQFSSPKTLDRLLSVQLDDTGSKRAKSLNRWFSYSERVGLCWPEPPLRLLNQHVRERRCSYKSSLKPFKNYNSFKATANNHGVASGKKTPLLTDIDFKPLMNVRKPSYVRIVSKQMVGVFLTVWVRRSLRKHIRNLSVSTVGVGVMGYIGNKGAVSVSMSVYQTPFCFVCTHLASGEKDGDHRKRNADVSDIHRRTQFHPHSLNATRVPRSIRDHERIIWLGDLNYRINLSYKKTHELIARKDWKKLAEKDQLAREMRQGRVFEGWSEGNLDFPPTYKYAIDSEIYRGKDPKSGKRTPAWCDRIIWYGKGMKLMSYRRSEIKLSDHRPVTATFVVEVEVFSPRKLQRTLTLTNAEIDSHEAFVQE</sequence>
<dbReference type="GO" id="GO:0004439">
    <property type="term" value="F:phosphatidylinositol-4,5-bisphosphate 5-phosphatase activity"/>
    <property type="evidence" value="ECO:0007669"/>
    <property type="project" value="TreeGrafter"/>
</dbReference>
<dbReference type="GO" id="GO:0046856">
    <property type="term" value="P:phosphatidylinositol dephosphorylation"/>
    <property type="evidence" value="ECO:0007669"/>
    <property type="project" value="InterPro"/>
</dbReference>
<evidence type="ECO:0000313" key="5">
    <source>
        <dbReference type="EMBL" id="KAF3513469.1"/>
    </source>
</evidence>
<comment type="similarity">
    <text evidence="1">Belongs to the inositol polyphosphate 5-phosphatase family.</text>
</comment>
<accession>A0A8S9PDB9</accession>
<dbReference type="SMART" id="SM00128">
    <property type="entry name" value="IPPc"/>
    <property type="match status" value="1"/>
</dbReference>
<evidence type="ECO:0000256" key="2">
    <source>
        <dbReference type="ARBA" id="ARBA00022801"/>
    </source>
</evidence>
<dbReference type="PANTHER" id="PTHR45666">
    <property type="entry name" value="TYPE IV INOSITOL POLYPHOSPHATE 5-PHOSPHATASE 9"/>
    <property type="match status" value="1"/>
</dbReference>
<dbReference type="EMBL" id="QGKX02001521">
    <property type="protein sequence ID" value="KAF3513469.1"/>
    <property type="molecule type" value="Genomic_DNA"/>
</dbReference>
<dbReference type="InterPro" id="IPR000300">
    <property type="entry name" value="IPPc"/>
</dbReference>
<feature type="compositionally biased region" description="Acidic residues" evidence="3">
    <location>
        <begin position="135"/>
        <end position="169"/>
    </location>
</feature>
<dbReference type="FunFam" id="3.60.10.10:FF:000038">
    <property type="entry name" value="type IV inositol polyphosphate 5-phosphatase 3"/>
    <property type="match status" value="1"/>
</dbReference>
<dbReference type="GO" id="GO:0034485">
    <property type="term" value="F:phosphatidylinositol-3,4,5-trisphosphate 5-phosphatase activity"/>
    <property type="evidence" value="ECO:0007669"/>
    <property type="project" value="TreeGrafter"/>
</dbReference>
<reference evidence="5" key="1">
    <citation type="submission" date="2019-12" db="EMBL/GenBank/DDBJ databases">
        <title>Genome sequencing and annotation of Brassica cretica.</title>
        <authorList>
            <person name="Studholme D.J."/>
            <person name="Sarris P."/>
        </authorList>
    </citation>
    <scope>NUCLEOTIDE SEQUENCE</scope>
    <source>
        <strain evidence="5">PFS-109/04</strain>
        <tissue evidence="5">Leaf</tissue>
    </source>
</reference>
<evidence type="ECO:0000256" key="3">
    <source>
        <dbReference type="SAM" id="MobiDB-lite"/>
    </source>
</evidence>
<dbReference type="GO" id="GO:0004445">
    <property type="term" value="F:inositol-polyphosphate 5-phosphatase activity"/>
    <property type="evidence" value="ECO:0007669"/>
    <property type="project" value="InterPro"/>
</dbReference>
<dbReference type="AlphaFoldDB" id="A0A8S9PDB9"/>
<comment type="caution">
    <text evidence="5">The sequence shown here is derived from an EMBL/GenBank/DDBJ whole genome shotgun (WGS) entry which is preliminary data.</text>
</comment>
<dbReference type="SUPFAM" id="SSF56219">
    <property type="entry name" value="DNase I-like"/>
    <property type="match status" value="1"/>
</dbReference>
<feature type="region of interest" description="Disordered" evidence="3">
    <location>
        <begin position="133"/>
        <end position="179"/>
    </location>
</feature>
<keyword evidence="2" id="KW-0378">Hydrolase</keyword>
<organism evidence="5 6">
    <name type="scientific">Brassica cretica</name>
    <name type="common">Mustard</name>
    <dbReference type="NCBI Taxonomy" id="69181"/>
    <lineage>
        <taxon>Eukaryota</taxon>
        <taxon>Viridiplantae</taxon>
        <taxon>Streptophyta</taxon>
        <taxon>Embryophyta</taxon>
        <taxon>Tracheophyta</taxon>
        <taxon>Spermatophyta</taxon>
        <taxon>Magnoliopsida</taxon>
        <taxon>eudicotyledons</taxon>
        <taxon>Gunneridae</taxon>
        <taxon>Pentapetalae</taxon>
        <taxon>rosids</taxon>
        <taxon>malvids</taxon>
        <taxon>Brassicales</taxon>
        <taxon>Brassicaceae</taxon>
        <taxon>Brassiceae</taxon>
        <taxon>Brassica</taxon>
    </lineage>
</organism>
<dbReference type="Gene3D" id="3.60.10.10">
    <property type="entry name" value="Endonuclease/exonuclease/phosphatase"/>
    <property type="match status" value="2"/>
</dbReference>